<evidence type="ECO:0000313" key="3">
    <source>
        <dbReference type="EMBL" id="TCD62124.1"/>
    </source>
</evidence>
<dbReference type="Proteomes" id="UP000292702">
    <property type="component" value="Unassembled WGS sequence"/>
</dbReference>
<keyword evidence="4" id="KW-1185">Reference proteome</keyword>
<dbReference type="EMBL" id="RWJN01000399">
    <property type="protein sequence ID" value="TCD62124.1"/>
    <property type="molecule type" value="Genomic_DNA"/>
</dbReference>
<reference evidence="3 4" key="1">
    <citation type="submission" date="2018-11" db="EMBL/GenBank/DDBJ databases">
        <title>Genome assembly of Steccherinum ochraceum LE-BIN_3174, the white-rot fungus of the Steccherinaceae family (The Residual Polyporoid clade, Polyporales, Basidiomycota).</title>
        <authorList>
            <person name="Fedorova T.V."/>
            <person name="Glazunova O.A."/>
            <person name="Landesman E.O."/>
            <person name="Moiseenko K.V."/>
            <person name="Psurtseva N.V."/>
            <person name="Savinova O.S."/>
            <person name="Shakhova N.V."/>
            <person name="Tyazhelova T.V."/>
            <person name="Vasina D.V."/>
        </authorList>
    </citation>
    <scope>NUCLEOTIDE SEQUENCE [LARGE SCALE GENOMIC DNA]</scope>
    <source>
        <strain evidence="3 4">LE-BIN_3174</strain>
    </source>
</reference>
<organism evidence="3 4">
    <name type="scientific">Steccherinum ochraceum</name>
    <dbReference type="NCBI Taxonomy" id="92696"/>
    <lineage>
        <taxon>Eukaryota</taxon>
        <taxon>Fungi</taxon>
        <taxon>Dikarya</taxon>
        <taxon>Basidiomycota</taxon>
        <taxon>Agaricomycotina</taxon>
        <taxon>Agaricomycetes</taxon>
        <taxon>Polyporales</taxon>
        <taxon>Steccherinaceae</taxon>
        <taxon>Steccherinum</taxon>
    </lineage>
</organism>
<keyword evidence="2" id="KW-0732">Signal</keyword>
<feature type="chain" id="PRO_5020718455" evidence="2">
    <location>
        <begin position="20"/>
        <end position="146"/>
    </location>
</feature>
<feature type="region of interest" description="Disordered" evidence="1">
    <location>
        <begin position="104"/>
        <end position="146"/>
    </location>
</feature>
<comment type="caution">
    <text evidence="3">The sequence shown here is derived from an EMBL/GenBank/DDBJ whole genome shotgun (WGS) entry which is preliminary data.</text>
</comment>
<proteinExistence type="predicted"/>
<evidence type="ECO:0000256" key="2">
    <source>
        <dbReference type="SAM" id="SignalP"/>
    </source>
</evidence>
<gene>
    <name evidence="3" type="ORF">EIP91_007299</name>
</gene>
<dbReference type="AlphaFoldDB" id="A0A4R0RIJ7"/>
<evidence type="ECO:0000313" key="4">
    <source>
        <dbReference type="Proteomes" id="UP000292702"/>
    </source>
</evidence>
<name>A0A4R0RIJ7_9APHY</name>
<sequence length="146" mass="15222">MRFITTFVFVALATTAAVAVPINVATDARGQVPAGDSSLHRRLTDVGDALYARGLSDSPEAVDCSQPYCHQNIRRLWGSDMLGHQINAAYSASTAPSIMVHKGQPFLYKGSGNHPSSPSSPSSHPSPEPSSSSEPSSSPPSSSSPA</sequence>
<evidence type="ECO:0000256" key="1">
    <source>
        <dbReference type="SAM" id="MobiDB-lite"/>
    </source>
</evidence>
<protein>
    <submittedName>
        <fullName evidence="3">Uncharacterized protein</fullName>
    </submittedName>
</protein>
<feature type="compositionally biased region" description="Low complexity" evidence="1">
    <location>
        <begin position="114"/>
        <end position="146"/>
    </location>
</feature>
<feature type="signal peptide" evidence="2">
    <location>
        <begin position="1"/>
        <end position="19"/>
    </location>
</feature>
<accession>A0A4R0RIJ7</accession>